<dbReference type="HOGENOM" id="CLU_080937_0_0_9"/>
<evidence type="ECO:0000259" key="5">
    <source>
        <dbReference type="Pfam" id="PF26305"/>
    </source>
</evidence>
<dbReference type="KEGG" id="mta:Moth_0635"/>
<dbReference type="GO" id="GO:0051607">
    <property type="term" value="P:defense response to virus"/>
    <property type="evidence" value="ECO:0007669"/>
    <property type="project" value="UniProtKB-KW"/>
</dbReference>
<evidence type="ECO:0000313" key="6">
    <source>
        <dbReference type="EMBL" id="ABC18963.1"/>
    </source>
</evidence>
<evidence type="ECO:0000256" key="3">
    <source>
        <dbReference type="ARBA" id="ARBA00022741"/>
    </source>
</evidence>
<dbReference type="GO" id="GO:0016779">
    <property type="term" value="F:nucleotidyltransferase activity"/>
    <property type="evidence" value="ECO:0007669"/>
    <property type="project" value="InterPro"/>
</dbReference>
<dbReference type="InterPro" id="IPR043519">
    <property type="entry name" value="NT_sf"/>
</dbReference>
<protein>
    <recommendedName>
        <fullName evidence="5">cGAS/DncV-like nucleotidyltransferase C-terminal helical domain-containing protein</fullName>
    </recommendedName>
</protein>
<name>Q2RKS6_MOOTA</name>
<dbReference type="STRING" id="264732.Moth_0635"/>
<evidence type="ECO:0000256" key="4">
    <source>
        <dbReference type="ARBA" id="ARBA00023118"/>
    </source>
</evidence>
<keyword evidence="1" id="KW-0808">Transferase</keyword>
<keyword evidence="4" id="KW-0051">Antiviral defense</keyword>
<dbReference type="CDD" id="cd05400">
    <property type="entry name" value="NT_2-5OAS_ClassI-CCAase"/>
    <property type="match status" value="1"/>
</dbReference>
<accession>Q2RKS6</accession>
<sequence length="296" mass="34358">MPIPEKQLETWAHQGAISTAKSTHESVRNALFESKSLRQMDLDVYLQGSYKNSTNIRGDSDVDIIVQLNSVFIPDTSGLSSSEREQFVMTYGDAAYSWDNFRTDVLKALREYYGSKAITESNKSIKVAGVSGRLPSDVVVCLQYRKYRRFRGIGDEDYIEGIIFYTLVERRKVINYPKKHYVNGVNKQKRTDNFYKRTVRMFKNARTYLVDNGTVDAKLAPSYFLECLLYNVPDRFFTTSYQETFYQVLKWLCQTNLSGFTCQNEQLPLFGSSPEQWSETRAQKLIESLVKLWNQW</sequence>
<dbReference type="AlphaFoldDB" id="Q2RKS6"/>
<dbReference type="EnsemblBacteria" id="ABC18963">
    <property type="protein sequence ID" value="ABC18963"/>
    <property type="gene ID" value="Moth_0635"/>
</dbReference>
<dbReference type="Gene3D" id="3.30.460.10">
    <property type="entry name" value="Beta Polymerase, domain 2"/>
    <property type="match status" value="1"/>
</dbReference>
<proteinExistence type="predicted"/>
<evidence type="ECO:0000256" key="1">
    <source>
        <dbReference type="ARBA" id="ARBA00022679"/>
    </source>
</evidence>
<dbReference type="eggNOG" id="COG1746">
    <property type="taxonomic scope" value="Bacteria"/>
</dbReference>
<feature type="domain" description="cGAS/DncV-like nucleotidyltransferase C-terminal helical" evidence="5">
    <location>
        <begin position="183"/>
        <end position="294"/>
    </location>
</feature>
<dbReference type="OrthoDB" id="8264173at2"/>
<reference evidence="6" key="1">
    <citation type="submission" date="2005-12" db="EMBL/GenBank/DDBJ databases">
        <title>Complete sequence of Moorella thermoacetica ATCC 39073.</title>
        <authorList>
            <consortium name="US DOE Joint Genome Institute"/>
            <person name="Copeland A."/>
            <person name="Lucas S."/>
            <person name="Lapidus A."/>
            <person name="Barry K."/>
            <person name="Detter J.C."/>
            <person name="Glavina T."/>
            <person name="Hammon N."/>
            <person name="Israni S."/>
            <person name="Pitluck S."/>
            <person name="Chertkov O."/>
            <person name="Saunders E.H."/>
            <person name="Brettin T."/>
            <person name="Bruce D."/>
            <person name="Han C."/>
            <person name="Tapia R."/>
            <person name="Gilna P."/>
            <person name="Schmutz J."/>
            <person name="Larimer F."/>
            <person name="Land M."/>
            <person name="Kyrpides N."/>
            <person name="Anderson I."/>
            <person name="Richardson P."/>
            <person name="Ragsdale S."/>
        </authorList>
    </citation>
    <scope>NUCLEOTIDE SEQUENCE</scope>
    <source>
        <strain evidence="6">ATCC 39073</strain>
    </source>
</reference>
<dbReference type="InterPro" id="IPR006116">
    <property type="entry name" value="NT_2-5OAS_ClassI-CCAase"/>
</dbReference>
<keyword evidence="2" id="KW-0548">Nucleotidyltransferase</keyword>
<evidence type="ECO:0000256" key="2">
    <source>
        <dbReference type="ARBA" id="ARBA00022695"/>
    </source>
</evidence>
<dbReference type="SUPFAM" id="SSF81301">
    <property type="entry name" value="Nucleotidyltransferase"/>
    <property type="match status" value="1"/>
</dbReference>
<dbReference type="Pfam" id="PF26305">
    <property type="entry name" value="CD_NTase_C"/>
    <property type="match status" value="1"/>
</dbReference>
<dbReference type="InterPro" id="IPR058909">
    <property type="entry name" value="CD_NTase_C"/>
</dbReference>
<organism evidence="6">
    <name type="scientific">Moorella thermoacetica (strain ATCC 39073 / JCM 9320)</name>
    <dbReference type="NCBI Taxonomy" id="264732"/>
    <lineage>
        <taxon>Bacteria</taxon>
        <taxon>Bacillati</taxon>
        <taxon>Bacillota</taxon>
        <taxon>Clostridia</taxon>
        <taxon>Neomoorellales</taxon>
        <taxon>Neomoorellaceae</taxon>
        <taxon>Neomoorella</taxon>
    </lineage>
</organism>
<dbReference type="PATRIC" id="fig|264732.11.peg.681"/>
<keyword evidence="3" id="KW-0547">Nucleotide-binding</keyword>
<gene>
    <name evidence="6" type="ordered locus">Moth_0635</name>
</gene>
<dbReference type="EMBL" id="CP000232">
    <property type="protein sequence ID" value="ABC18963.1"/>
    <property type="molecule type" value="Genomic_DNA"/>
</dbReference>